<protein>
    <submittedName>
        <fullName evidence="2">Inner membrane protein translocase and chaperone YidC, short form OxaI-like</fullName>
    </submittedName>
</protein>
<feature type="non-terminal residue" evidence="2">
    <location>
        <position position="1"/>
    </location>
</feature>
<feature type="compositionally biased region" description="Low complexity" evidence="1">
    <location>
        <begin position="262"/>
        <end position="280"/>
    </location>
</feature>
<sequence length="323" mass="34856">AGLLPRHRRLHHGAAVLRDLGDARRLPQGVGRCVRARDGCGLGALDHLPDPGDPDPSDPALRQADQVQPQHAAHPAEGEGAAEEVRPRQGEARPGDDGALSRDGHQPVRVLSAHPAADADLLGAVPPHRPGREAPRDRARHHDRDAQRAVRRRRLPGREDLRHLLGHRPARRARARGRPGRRHDGDDVPHPAPADEQEHAGRCPHRPVRPAAEVAALRPAARLRGRRHRVPGRRAVLLDHLQPVDDGPAVLRHPQQPRSGDARLQGQGAARQGQGRPQGPAAGGRRERAGPRRRRDRQCRGGAQGSAASAAQAADPIPAQEAL</sequence>
<feature type="region of interest" description="Disordered" evidence="1">
    <location>
        <begin position="119"/>
        <end position="205"/>
    </location>
</feature>
<dbReference type="AlphaFoldDB" id="A0A6J4N899"/>
<evidence type="ECO:0000313" key="2">
    <source>
        <dbReference type="EMBL" id="CAA9376822.1"/>
    </source>
</evidence>
<proteinExistence type="predicted"/>
<name>A0A6J4N899_9ACTN</name>
<accession>A0A6J4N899</accession>
<feature type="region of interest" description="Disordered" evidence="1">
    <location>
        <begin position="44"/>
        <end position="104"/>
    </location>
</feature>
<feature type="region of interest" description="Disordered" evidence="1">
    <location>
        <begin position="239"/>
        <end position="323"/>
    </location>
</feature>
<feature type="compositionally biased region" description="Low complexity" evidence="1">
    <location>
        <begin position="305"/>
        <end position="314"/>
    </location>
</feature>
<evidence type="ECO:0000256" key="1">
    <source>
        <dbReference type="SAM" id="MobiDB-lite"/>
    </source>
</evidence>
<dbReference type="EMBL" id="CADCUP010000039">
    <property type="protein sequence ID" value="CAA9376822.1"/>
    <property type="molecule type" value="Genomic_DNA"/>
</dbReference>
<reference evidence="2" key="1">
    <citation type="submission" date="2020-02" db="EMBL/GenBank/DDBJ databases">
        <authorList>
            <person name="Meier V. D."/>
        </authorList>
    </citation>
    <scope>NUCLEOTIDE SEQUENCE</scope>
    <source>
        <strain evidence="2">AVDCRST_MAG06</strain>
    </source>
</reference>
<organism evidence="2">
    <name type="scientific">uncultured Nocardioides sp</name>
    <dbReference type="NCBI Taxonomy" id="198441"/>
    <lineage>
        <taxon>Bacteria</taxon>
        <taxon>Bacillati</taxon>
        <taxon>Actinomycetota</taxon>
        <taxon>Actinomycetes</taxon>
        <taxon>Propionibacteriales</taxon>
        <taxon>Nocardioidaceae</taxon>
        <taxon>Nocardioides</taxon>
        <taxon>environmental samples</taxon>
    </lineage>
</organism>
<feature type="compositionally biased region" description="Basic and acidic residues" evidence="1">
    <location>
        <begin position="83"/>
        <end position="104"/>
    </location>
</feature>
<feature type="compositionally biased region" description="Basic and acidic residues" evidence="1">
    <location>
        <begin position="130"/>
        <end position="148"/>
    </location>
</feature>
<feature type="non-terminal residue" evidence="2">
    <location>
        <position position="323"/>
    </location>
</feature>
<gene>
    <name evidence="2" type="ORF">AVDCRST_MAG06-593</name>
</gene>
<feature type="compositionally biased region" description="Basic residues" evidence="1">
    <location>
        <begin position="164"/>
        <end position="181"/>
    </location>
</feature>